<dbReference type="WBParaSite" id="SCUD_0001866701-mRNA-1">
    <property type="protein sequence ID" value="SCUD_0001866701-mRNA-1"/>
    <property type="gene ID" value="SCUD_0001866701"/>
</dbReference>
<feature type="compositionally biased region" description="Basic and acidic residues" evidence="1">
    <location>
        <begin position="114"/>
        <end position="123"/>
    </location>
</feature>
<protein>
    <submittedName>
        <fullName evidence="4">Lipin_mid domain-containing protein</fullName>
    </submittedName>
</protein>
<name>A0A183KUC4_9TREM</name>
<evidence type="ECO:0000313" key="4">
    <source>
        <dbReference type="WBParaSite" id="SCUD_0001866701-mRNA-1"/>
    </source>
</evidence>
<dbReference type="EMBL" id="UZAK01041343">
    <property type="protein sequence ID" value="VDP66572.1"/>
    <property type="molecule type" value="Genomic_DNA"/>
</dbReference>
<reference evidence="4" key="1">
    <citation type="submission" date="2016-06" db="UniProtKB">
        <authorList>
            <consortium name="WormBaseParasite"/>
        </authorList>
    </citation>
    <scope>IDENTIFICATION</scope>
</reference>
<evidence type="ECO:0000313" key="3">
    <source>
        <dbReference type="Proteomes" id="UP000279833"/>
    </source>
</evidence>
<feature type="compositionally biased region" description="Polar residues" evidence="1">
    <location>
        <begin position="88"/>
        <end position="103"/>
    </location>
</feature>
<dbReference type="Proteomes" id="UP000279833">
    <property type="component" value="Unassembled WGS sequence"/>
</dbReference>
<evidence type="ECO:0000313" key="2">
    <source>
        <dbReference type="EMBL" id="VDP66572.1"/>
    </source>
</evidence>
<proteinExistence type="predicted"/>
<evidence type="ECO:0000256" key="1">
    <source>
        <dbReference type="SAM" id="MobiDB-lite"/>
    </source>
</evidence>
<organism evidence="4">
    <name type="scientific">Schistosoma curassoni</name>
    <dbReference type="NCBI Taxonomy" id="6186"/>
    <lineage>
        <taxon>Eukaryota</taxon>
        <taxon>Metazoa</taxon>
        <taxon>Spiralia</taxon>
        <taxon>Lophotrochozoa</taxon>
        <taxon>Platyhelminthes</taxon>
        <taxon>Trematoda</taxon>
        <taxon>Digenea</taxon>
        <taxon>Strigeidida</taxon>
        <taxon>Schistosomatoidea</taxon>
        <taxon>Schistosomatidae</taxon>
        <taxon>Schistosoma</taxon>
    </lineage>
</organism>
<sequence>ASNVSADFNTILETATPPATPIKEEYDDDDENTVIMPGVTINLLPSCNELNEKSNLDINTSQPQKQRTTSDNATDDVICMAKKHDNEQMTFTGKETDVQSGNKVTIADGEDDLGESKKHDEQNSKSSDLLSGSSLPHRNVYKKIITPKLVISMNKHIPQRHQLNDQHSLNNSFIPEEKNENKQSTTSIDPCTVTQDEQSIITKMESLAPLGFLTGHVRISLTKYDFAVLYLKYSSSHK</sequence>
<reference evidence="2 3" key="2">
    <citation type="submission" date="2018-11" db="EMBL/GenBank/DDBJ databases">
        <authorList>
            <consortium name="Pathogen Informatics"/>
        </authorList>
    </citation>
    <scope>NUCLEOTIDE SEQUENCE [LARGE SCALE GENOMIC DNA]</scope>
    <source>
        <strain evidence="2">Dakar</strain>
        <strain evidence="3">Dakar, Senegal</strain>
    </source>
</reference>
<feature type="compositionally biased region" description="Low complexity" evidence="1">
    <location>
        <begin position="124"/>
        <end position="134"/>
    </location>
</feature>
<dbReference type="AlphaFoldDB" id="A0A183KUC4"/>
<gene>
    <name evidence="2" type="ORF">SCUD_LOCUS18664</name>
</gene>
<keyword evidence="3" id="KW-1185">Reference proteome</keyword>
<accession>A0A183KUC4</accession>
<feature type="region of interest" description="Disordered" evidence="1">
    <location>
        <begin position="88"/>
        <end position="134"/>
    </location>
</feature>